<dbReference type="PANTHER" id="PTHR21660:SF1">
    <property type="entry name" value="ACYL-COENZYME A THIOESTERASE 13"/>
    <property type="match status" value="1"/>
</dbReference>
<dbReference type="PANTHER" id="PTHR21660">
    <property type="entry name" value="THIOESTERASE SUPERFAMILY MEMBER-RELATED"/>
    <property type="match status" value="1"/>
</dbReference>
<dbReference type="Pfam" id="PF03061">
    <property type="entry name" value="4HBT"/>
    <property type="match status" value="1"/>
</dbReference>
<keyword evidence="5" id="KW-1185">Reference proteome</keyword>
<name>A0ABT9IUA4_9BACL</name>
<evidence type="ECO:0000256" key="1">
    <source>
        <dbReference type="ARBA" id="ARBA00008324"/>
    </source>
</evidence>
<evidence type="ECO:0000259" key="3">
    <source>
        <dbReference type="Pfam" id="PF03061"/>
    </source>
</evidence>
<organism evidence="4 5">
    <name type="scientific">Chengkuizengella axinellae</name>
    <dbReference type="NCBI Taxonomy" id="3064388"/>
    <lineage>
        <taxon>Bacteria</taxon>
        <taxon>Bacillati</taxon>
        <taxon>Bacillota</taxon>
        <taxon>Bacilli</taxon>
        <taxon>Bacillales</taxon>
        <taxon>Paenibacillaceae</taxon>
        <taxon>Chengkuizengella</taxon>
    </lineage>
</organism>
<dbReference type="InterPro" id="IPR029069">
    <property type="entry name" value="HotDog_dom_sf"/>
</dbReference>
<feature type="domain" description="Thioesterase" evidence="3">
    <location>
        <begin position="55"/>
        <end position="131"/>
    </location>
</feature>
<comment type="similarity">
    <text evidence="1">Belongs to the thioesterase PaaI family.</text>
</comment>
<dbReference type="InterPro" id="IPR039298">
    <property type="entry name" value="ACOT13"/>
</dbReference>
<dbReference type="NCBIfam" id="TIGR00369">
    <property type="entry name" value="unchar_dom_1"/>
    <property type="match status" value="1"/>
</dbReference>
<dbReference type="InterPro" id="IPR003736">
    <property type="entry name" value="PAAI_dom"/>
</dbReference>
<dbReference type="RefSeq" id="WP_305990234.1">
    <property type="nucleotide sequence ID" value="NZ_JAVAMP010000001.1"/>
</dbReference>
<evidence type="ECO:0000313" key="5">
    <source>
        <dbReference type="Proteomes" id="UP001231941"/>
    </source>
</evidence>
<dbReference type="EMBL" id="JAVAMP010000001">
    <property type="protein sequence ID" value="MDP5272936.1"/>
    <property type="molecule type" value="Genomic_DNA"/>
</dbReference>
<gene>
    <name evidence="4" type="ORF">Q5Y73_02345</name>
</gene>
<comment type="caution">
    <text evidence="4">The sequence shown here is derived from an EMBL/GenBank/DDBJ whole genome shotgun (WGS) entry which is preliminary data.</text>
</comment>
<evidence type="ECO:0000256" key="2">
    <source>
        <dbReference type="ARBA" id="ARBA00022801"/>
    </source>
</evidence>
<accession>A0ABT9IUA4</accession>
<protein>
    <submittedName>
        <fullName evidence="4">PaaI family thioesterase</fullName>
        <ecNumber evidence="4">3.1.2.-</ecNumber>
    </submittedName>
</protein>
<dbReference type="CDD" id="cd03443">
    <property type="entry name" value="PaaI_thioesterase"/>
    <property type="match status" value="1"/>
</dbReference>
<evidence type="ECO:0000313" key="4">
    <source>
        <dbReference type="EMBL" id="MDP5272936.1"/>
    </source>
</evidence>
<dbReference type="EC" id="3.1.2.-" evidence="4"/>
<dbReference type="Gene3D" id="3.10.129.10">
    <property type="entry name" value="Hotdog Thioesterase"/>
    <property type="match status" value="1"/>
</dbReference>
<keyword evidence="2 4" id="KW-0378">Hydrolase</keyword>
<sequence>MNGSMNEKEWKAFQSMLEEKVKGTFMELFNSQITEINKDQIIGTFTVEPIHLNPNGIIHGGVHASVLDSIMGLAVVVARPNEKLVTTMLNIHYLTALKEGTLGVSAKVLHQTNQTLTTEGEIRSEEGELVAIATGSYRVINK</sequence>
<reference evidence="4 5" key="1">
    <citation type="submission" date="2023-08" db="EMBL/GenBank/DDBJ databases">
        <authorList>
            <person name="Park J.-S."/>
        </authorList>
    </citation>
    <scope>NUCLEOTIDE SEQUENCE [LARGE SCALE GENOMIC DNA]</scope>
    <source>
        <strain evidence="4 5">2205SS18-9</strain>
    </source>
</reference>
<proteinExistence type="inferred from homology"/>
<dbReference type="InterPro" id="IPR006683">
    <property type="entry name" value="Thioestr_dom"/>
</dbReference>
<dbReference type="Proteomes" id="UP001231941">
    <property type="component" value="Unassembled WGS sequence"/>
</dbReference>
<dbReference type="SUPFAM" id="SSF54637">
    <property type="entry name" value="Thioesterase/thiol ester dehydrase-isomerase"/>
    <property type="match status" value="1"/>
</dbReference>
<dbReference type="GO" id="GO:0016787">
    <property type="term" value="F:hydrolase activity"/>
    <property type="evidence" value="ECO:0007669"/>
    <property type="project" value="UniProtKB-KW"/>
</dbReference>